<sequence>PQQRSDPPASGLASEPRKEAPAPAPAPAKGGGNVCAMGRDYGRWQQGDDANRICGQVYGH</sequence>
<proteinExistence type="predicted"/>
<organism evidence="2 3">
    <name type="scientific">Streptomyces albireticuli</name>
    <dbReference type="NCBI Taxonomy" id="1940"/>
    <lineage>
        <taxon>Bacteria</taxon>
        <taxon>Bacillati</taxon>
        <taxon>Actinomycetota</taxon>
        <taxon>Actinomycetes</taxon>
        <taxon>Kitasatosporales</taxon>
        <taxon>Streptomycetaceae</taxon>
        <taxon>Streptomyces</taxon>
    </lineage>
</organism>
<gene>
    <name evidence="2" type="ORF">CK936_25775</name>
</gene>
<feature type="region of interest" description="Disordered" evidence="1">
    <location>
        <begin position="1"/>
        <end position="35"/>
    </location>
</feature>
<comment type="caution">
    <text evidence="2">The sequence shown here is derived from an EMBL/GenBank/DDBJ whole genome shotgun (WGS) entry which is preliminary data.</text>
</comment>
<accession>A0A2A2D3U7</accession>
<protein>
    <submittedName>
        <fullName evidence="2">Uncharacterized protein</fullName>
    </submittedName>
</protein>
<evidence type="ECO:0000256" key="1">
    <source>
        <dbReference type="SAM" id="MobiDB-lite"/>
    </source>
</evidence>
<dbReference type="EMBL" id="NSJV01000491">
    <property type="protein sequence ID" value="PAU46127.1"/>
    <property type="molecule type" value="Genomic_DNA"/>
</dbReference>
<name>A0A2A2D3U7_9ACTN</name>
<dbReference type="AlphaFoldDB" id="A0A2A2D3U7"/>
<keyword evidence="3" id="KW-1185">Reference proteome</keyword>
<dbReference type="Proteomes" id="UP000218944">
    <property type="component" value="Unassembled WGS sequence"/>
</dbReference>
<evidence type="ECO:0000313" key="2">
    <source>
        <dbReference type="EMBL" id="PAU46127.1"/>
    </source>
</evidence>
<feature type="non-terminal residue" evidence="2">
    <location>
        <position position="1"/>
    </location>
</feature>
<reference evidence="2 3" key="1">
    <citation type="submission" date="2017-08" db="EMBL/GenBank/DDBJ databases">
        <title>Genome sequence of Streptomyces albireticuli NRRL B-1670.</title>
        <authorList>
            <person name="Graham D.E."/>
            <person name="Mahan K.M."/>
            <person name="Klingeman D.M."/>
            <person name="Hettich R.L."/>
            <person name="Parry R.J."/>
            <person name="Spain J.C."/>
        </authorList>
    </citation>
    <scope>NUCLEOTIDE SEQUENCE [LARGE SCALE GENOMIC DNA]</scope>
    <source>
        <strain evidence="2 3">NRRL B-1670</strain>
    </source>
</reference>
<evidence type="ECO:0000313" key="3">
    <source>
        <dbReference type="Proteomes" id="UP000218944"/>
    </source>
</evidence>